<keyword evidence="13" id="KW-1185">Reference proteome</keyword>
<feature type="transmembrane region" description="Helical" evidence="9">
    <location>
        <begin position="242"/>
        <end position="261"/>
    </location>
</feature>
<dbReference type="EMBL" id="LWBR01000008">
    <property type="protein sequence ID" value="KZN97554.1"/>
    <property type="molecule type" value="Genomic_DNA"/>
</dbReference>
<evidence type="ECO:0000259" key="10">
    <source>
        <dbReference type="PROSITE" id="PS50893"/>
    </source>
</evidence>
<dbReference type="RefSeq" id="WP_063386804.1">
    <property type="nucleotide sequence ID" value="NZ_LWBR01000008.1"/>
</dbReference>
<dbReference type="InterPro" id="IPR011527">
    <property type="entry name" value="ABC1_TM_dom"/>
</dbReference>
<dbReference type="Pfam" id="PF00664">
    <property type="entry name" value="ABC_membrane"/>
    <property type="match status" value="1"/>
</dbReference>
<feature type="domain" description="ABC transporter" evidence="10">
    <location>
        <begin position="330"/>
        <end position="563"/>
    </location>
</feature>
<dbReference type="GO" id="GO:0005886">
    <property type="term" value="C:plasma membrane"/>
    <property type="evidence" value="ECO:0007669"/>
    <property type="project" value="UniProtKB-SubCell"/>
</dbReference>
<dbReference type="InterPro" id="IPR039421">
    <property type="entry name" value="Type_1_exporter"/>
</dbReference>
<dbReference type="PROSITE" id="PS00211">
    <property type="entry name" value="ABC_TRANSPORTER_1"/>
    <property type="match status" value="1"/>
</dbReference>
<dbReference type="InterPro" id="IPR003439">
    <property type="entry name" value="ABC_transporter-like_ATP-bd"/>
</dbReference>
<dbReference type="InterPro" id="IPR017871">
    <property type="entry name" value="ABC_transporter-like_CS"/>
</dbReference>
<dbReference type="SUPFAM" id="SSF90123">
    <property type="entry name" value="ABC transporter transmembrane region"/>
    <property type="match status" value="1"/>
</dbReference>
<dbReference type="InterPro" id="IPR027417">
    <property type="entry name" value="P-loop_NTPase"/>
</dbReference>
<dbReference type="PANTHER" id="PTHR43394">
    <property type="entry name" value="ATP-DEPENDENT PERMEASE MDL1, MITOCHONDRIAL"/>
    <property type="match status" value="1"/>
</dbReference>
<dbReference type="OrthoDB" id="9770415at2"/>
<keyword evidence="6 12" id="KW-0067">ATP-binding</keyword>
<dbReference type="Pfam" id="PF00005">
    <property type="entry name" value="ABC_tran"/>
    <property type="match status" value="1"/>
</dbReference>
<evidence type="ECO:0000256" key="3">
    <source>
        <dbReference type="ARBA" id="ARBA00022475"/>
    </source>
</evidence>
<evidence type="ECO:0000256" key="4">
    <source>
        <dbReference type="ARBA" id="ARBA00022692"/>
    </source>
</evidence>
<feature type="transmembrane region" description="Helical" evidence="9">
    <location>
        <begin position="52"/>
        <end position="80"/>
    </location>
</feature>
<evidence type="ECO:0000256" key="1">
    <source>
        <dbReference type="ARBA" id="ARBA00004651"/>
    </source>
</evidence>
<dbReference type="GO" id="GO:0005524">
    <property type="term" value="F:ATP binding"/>
    <property type="evidence" value="ECO:0007669"/>
    <property type="project" value="UniProtKB-KW"/>
</dbReference>
<keyword evidence="8 9" id="KW-0472">Membrane</keyword>
<gene>
    <name evidence="12" type="ORF">AZI98_02955</name>
</gene>
<evidence type="ECO:0000256" key="5">
    <source>
        <dbReference type="ARBA" id="ARBA00022741"/>
    </source>
</evidence>
<dbReference type="CDD" id="cd18548">
    <property type="entry name" value="ABC_6TM_Tm287_like"/>
    <property type="match status" value="1"/>
</dbReference>
<proteinExistence type="predicted"/>
<feature type="transmembrane region" description="Helical" evidence="9">
    <location>
        <begin position="273"/>
        <end position="294"/>
    </location>
</feature>
<evidence type="ECO:0000313" key="12">
    <source>
        <dbReference type="EMBL" id="KZN97554.1"/>
    </source>
</evidence>
<comment type="caution">
    <text evidence="12">The sequence shown here is derived from an EMBL/GenBank/DDBJ whole genome shotgun (WGS) entry which is preliminary data.</text>
</comment>
<dbReference type="InterPro" id="IPR003593">
    <property type="entry name" value="AAA+_ATPase"/>
</dbReference>
<keyword evidence="4 9" id="KW-0812">Transmembrane</keyword>
<dbReference type="PROSITE" id="PS50929">
    <property type="entry name" value="ABC_TM1F"/>
    <property type="match status" value="1"/>
</dbReference>
<dbReference type="PANTHER" id="PTHR43394:SF1">
    <property type="entry name" value="ATP-BINDING CASSETTE SUB-FAMILY B MEMBER 10, MITOCHONDRIAL"/>
    <property type="match status" value="1"/>
</dbReference>
<dbReference type="AlphaFoldDB" id="A0A165YXE1"/>
<reference evidence="12 13" key="1">
    <citation type="submission" date="2016-04" db="EMBL/GenBank/DDBJ databases">
        <title>Draft genome sequence of Aeribacillus pallidus 8m3 from petroleum reservoir.</title>
        <authorList>
            <person name="Poltaraus A.B."/>
            <person name="Nazina T.N."/>
            <person name="Tourova T.P."/>
            <person name="Malakho S.M."/>
            <person name="Korshunova A.V."/>
            <person name="Sokolova D.S."/>
        </authorList>
    </citation>
    <scope>NUCLEOTIDE SEQUENCE [LARGE SCALE GENOMIC DNA]</scope>
    <source>
        <strain evidence="12 13">8m3</strain>
    </source>
</reference>
<dbReference type="InterPro" id="IPR036640">
    <property type="entry name" value="ABC1_TM_sf"/>
</dbReference>
<dbReference type="STRING" id="33936.AZI98_02955"/>
<evidence type="ECO:0000256" key="9">
    <source>
        <dbReference type="SAM" id="Phobius"/>
    </source>
</evidence>
<evidence type="ECO:0000256" key="6">
    <source>
        <dbReference type="ARBA" id="ARBA00022840"/>
    </source>
</evidence>
<keyword evidence="7 9" id="KW-1133">Transmembrane helix</keyword>
<keyword evidence="2" id="KW-0813">Transport</keyword>
<evidence type="ECO:0000259" key="11">
    <source>
        <dbReference type="PROSITE" id="PS50929"/>
    </source>
</evidence>
<evidence type="ECO:0000256" key="8">
    <source>
        <dbReference type="ARBA" id="ARBA00023136"/>
    </source>
</evidence>
<evidence type="ECO:0000313" key="13">
    <source>
        <dbReference type="Proteomes" id="UP000076476"/>
    </source>
</evidence>
<keyword evidence="5" id="KW-0547">Nucleotide-binding</keyword>
<dbReference type="Gene3D" id="1.20.1560.10">
    <property type="entry name" value="ABC transporter type 1, transmembrane domain"/>
    <property type="match status" value="1"/>
</dbReference>
<comment type="subcellular location">
    <subcellularLocation>
        <location evidence="1">Cell membrane</location>
        <topology evidence="1">Multi-pass membrane protein</topology>
    </subcellularLocation>
</comment>
<feature type="domain" description="ABC transmembrane type-1" evidence="11">
    <location>
        <begin position="16"/>
        <end position="296"/>
    </location>
</feature>
<dbReference type="Proteomes" id="UP000076476">
    <property type="component" value="Unassembled WGS sequence"/>
</dbReference>
<keyword evidence="3" id="KW-1003">Cell membrane</keyword>
<evidence type="ECO:0000256" key="2">
    <source>
        <dbReference type="ARBA" id="ARBA00022448"/>
    </source>
</evidence>
<protein>
    <submittedName>
        <fullName evidence="12">ABC transporter ATP-binding protein</fullName>
    </submittedName>
</protein>
<organism evidence="12 13">
    <name type="scientific">Aeribacillus pallidus</name>
    <dbReference type="NCBI Taxonomy" id="33936"/>
    <lineage>
        <taxon>Bacteria</taxon>
        <taxon>Bacillati</taxon>
        <taxon>Bacillota</taxon>
        <taxon>Bacilli</taxon>
        <taxon>Bacillales</taxon>
        <taxon>Bacillaceae</taxon>
        <taxon>Aeribacillus</taxon>
    </lineage>
</organism>
<feature type="transmembrane region" description="Helical" evidence="9">
    <location>
        <begin position="133"/>
        <end position="151"/>
    </location>
</feature>
<dbReference type="GO" id="GO:0015421">
    <property type="term" value="F:ABC-type oligopeptide transporter activity"/>
    <property type="evidence" value="ECO:0007669"/>
    <property type="project" value="TreeGrafter"/>
</dbReference>
<feature type="transmembrane region" description="Helical" evidence="9">
    <location>
        <begin position="157"/>
        <end position="174"/>
    </location>
</feature>
<dbReference type="PROSITE" id="PS50893">
    <property type="entry name" value="ABC_TRANSPORTER_2"/>
    <property type="match status" value="1"/>
</dbReference>
<name>A0A165YXE1_9BACI</name>
<dbReference type="GO" id="GO:0016887">
    <property type="term" value="F:ATP hydrolysis activity"/>
    <property type="evidence" value="ECO:0007669"/>
    <property type="project" value="InterPro"/>
</dbReference>
<dbReference type="Gene3D" id="3.40.50.300">
    <property type="entry name" value="P-loop containing nucleotide triphosphate hydrolases"/>
    <property type="match status" value="1"/>
</dbReference>
<accession>A0A165YXE1</accession>
<evidence type="ECO:0000256" key="7">
    <source>
        <dbReference type="ARBA" id="ARBA00022989"/>
    </source>
</evidence>
<sequence length="577" mass="64292">MKEVASFLKPYRLAVVIALALMLTELTVELVQPLFMAKIVDDGILKRDLSAVVHWGLVMVGVSALAFAAGIINSFFAAHVSQSFGFDIRKVLFGKIQSFSFANYNQFSNSSFITRMTNDVSQVQNTIFMGLRIMLRAPLLVIGGAVMALAVNFTLSFILIVILPCLIFFLLWVMKRAGSMFRIVQEKLDTVNKVIQENLTNMRLIKAFLRNDYEVNRFQKANKDLKDQTIFVLRFMEIMQPVLLFVMNVSILIILWAAHAGPSEAKVGEVVAIVNYSTRIISVLSMLSFIVSGFSRAKASSLRISEVLQTEVKLTDELAESSHQITEGKIEFRSVSFAYPDSAVKVLDDVSFTVNAGETMAVMGATGSGKSTLFNLIPRLYDLEKGAVYIDGFDIRTIKLEHLRRSIGMVPQESLLFTGTVKDNILWGKEDATMEEIIAAAKDAQIHDTILKLPHGYDTLISQKGVNLSGGQKQRISIARALVRKPKILLLDDSTSALDLKTERKLLQALMKYPCTTLIITQKIATAMAADQILLLENGKVLAKGRHDELIRSVPLYQKIYESQYGKDGIRHAQKSY</sequence>
<dbReference type="SUPFAM" id="SSF52540">
    <property type="entry name" value="P-loop containing nucleoside triphosphate hydrolases"/>
    <property type="match status" value="1"/>
</dbReference>
<dbReference type="FunFam" id="3.40.50.300:FF:000221">
    <property type="entry name" value="Multidrug ABC transporter ATP-binding protein"/>
    <property type="match status" value="1"/>
</dbReference>
<dbReference type="SMART" id="SM00382">
    <property type="entry name" value="AAA"/>
    <property type="match status" value="1"/>
</dbReference>